<keyword evidence="2" id="KW-1185">Reference proteome</keyword>
<dbReference type="Gramene" id="scaffold_200982.1">
    <property type="protein sequence ID" value="scaffold_200982.1"/>
    <property type="gene ID" value="scaffold_200982.1"/>
</dbReference>
<evidence type="ECO:0000313" key="2">
    <source>
        <dbReference type="Proteomes" id="UP000008694"/>
    </source>
</evidence>
<dbReference type="EMBL" id="GL348714">
    <property type="protein sequence ID" value="EFH64588.1"/>
    <property type="molecule type" value="Genomic_DNA"/>
</dbReference>
<accession>D7KQX9</accession>
<gene>
    <name evidence="1" type="ORF">ARALYDRAFT_893908</name>
</gene>
<name>D7KQX9_ARALL</name>
<sequence length="62" mass="7032">MKISLILTETATSAFSLLEIQKQHPQIMTMFLMKTVILTKICSCVDGIKKIPPMLYSILDFL</sequence>
<reference evidence="2" key="1">
    <citation type="journal article" date="2011" name="Nat. Genet.">
        <title>The Arabidopsis lyrata genome sequence and the basis of rapid genome size change.</title>
        <authorList>
            <person name="Hu T.T."/>
            <person name="Pattyn P."/>
            <person name="Bakker E.G."/>
            <person name="Cao J."/>
            <person name="Cheng J.-F."/>
            <person name="Clark R.M."/>
            <person name="Fahlgren N."/>
            <person name="Fawcett J.A."/>
            <person name="Grimwood J."/>
            <person name="Gundlach H."/>
            <person name="Haberer G."/>
            <person name="Hollister J.D."/>
            <person name="Ossowski S."/>
            <person name="Ottilar R.P."/>
            <person name="Salamov A.A."/>
            <person name="Schneeberger K."/>
            <person name="Spannagl M."/>
            <person name="Wang X."/>
            <person name="Yang L."/>
            <person name="Nasrallah M.E."/>
            <person name="Bergelson J."/>
            <person name="Carrington J.C."/>
            <person name="Gaut B.S."/>
            <person name="Schmutz J."/>
            <person name="Mayer K.F.X."/>
            <person name="Van de Peer Y."/>
            <person name="Grigoriev I.V."/>
            <person name="Nordborg M."/>
            <person name="Weigel D."/>
            <person name="Guo Y.-L."/>
        </authorList>
    </citation>
    <scope>NUCLEOTIDE SEQUENCE [LARGE SCALE GENOMIC DNA]</scope>
    <source>
        <strain evidence="2">cv. MN47</strain>
    </source>
</reference>
<evidence type="ECO:0000313" key="1">
    <source>
        <dbReference type="EMBL" id="EFH64588.1"/>
    </source>
</evidence>
<proteinExistence type="predicted"/>
<organism evidence="2">
    <name type="scientific">Arabidopsis lyrata subsp. lyrata</name>
    <name type="common">Lyre-leaved rock-cress</name>
    <dbReference type="NCBI Taxonomy" id="81972"/>
    <lineage>
        <taxon>Eukaryota</taxon>
        <taxon>Viridiplantae</taxon>
        <taxon>Streptophyta</taxon>
        <taxon>Embryophyta</taxon>
        <taxon>Tracheophyta</taxon>
        <taxon>Spermatophyta</taxon>
        <taxon>Magnoliopsida</taxon>
        <taxon>eudicotyledons</taxon>
        <taxon>Gunneridae</taxon>
        <taxon>Pentapetalae</taxon>
        <taxon>rosids</taxon>
        <taxon>malvids</taxon>
        <taxon>Brassicales</taxon>
        <taxon>Brassicaceae</taxon>
        <taxon>Camelineae</taxon>
        <taxon>Arabidopsis</taxon>
    </lineage>
</organism>
<dbReference type="HOGENOM" id="CLU_2907126_0_0_1"/>
<protein>
    <submittedName>
        <fullName evidence="1">Predicted protein</fullName>
    </submittedName>
</protein>
<dbReference type="Proteomes" id="UP000008694">
    <property type="component" value="Unassembled WGS sequence"/>
</dbReference>
<dbReference type="AlphaFoldDB" id="D7KQX9"/>